<evidence type="ECO:0000256" key="4">
    <source>
        <dbReference type="PROSITE-ProRule" id="PRU00330"/>
    </source>
</evidence>
<dbReference type="InterPro" id="IPR036388">
    <property type="entry name" value="WH-like_DNA-bd_sf"/>
</dbReference>
<keyword evidence="3" id="KW-0832">Ubl conjugation</keyword>
<organism evidence="7 8">
    <name type="scientific">Ambrosia artemisiifolia</name>
    <name type="common">Common ragweed</name>
    <dbReference type="NCBI Taxonomy" id="4212"/>
    <lineage>
        <taxon>Eukaryota</taxon>
        <taxon>Viridiplantae</taxon>
        <taxon>Streptophyta</taxon>
        <taxon>Embryophyta</taxon>
        <taxon>Tracheophyta</taxon>
        <taxon>Spermatophyta</taxon>
        <taxon>Magnoliopsida</taxon>
        <taxon>eudicotyledons</taxon>
        <taxon>Gunneridae</taxon>
        <taxon>Pentapetalae</taxon>
        <taxon>asterids</taxon>
        <taxon>campanulids</taxon>
        <taxon>Asterales</taxon>
        <taxon>Asteraceae</taxon>
        <taxon>Asteroideae</taxon>
        <taxon>Heliantheae alliance</taxon>
        <taxon>Heliantheae</taxon>
        <taxon>Ambrosia</taxon>
    </lineage>
</organism>
<dbReference type="InterPro" id="IPR045093">
    <property type="entry name" value="Cullin"/>
</dbReference>
<evidence type="ECO:0000313" key="7">
    <source>
        <dbReference type="EMBL" id="KAI7729007.1"/>
    </source>
</evidence>
<name>A0AAD5BT69_AMBAR</name>
<evidence type="ECO:0000313" key="8">
    <source>
        <dbReference type="Proteomes" id="UP001206925"/>
    </source>
</evidence>
<evidence type="ECO:0000256" key="5">
    <source>
        <dbReference type="RuleBase" id="RU003829"/>
    </source>
</evidence>
<dbReference type="InterPro" id="IPR036317">
    <property type="entry name" value="Cullin_homology_sf"/>
</dbReference>
<sequence>MKEFQIEAVKPPKLVGVEVAEKSWKILEHQILVICNHNKSNHSLDLEELDRNAYKMAWHKCGEQPYSGLVSILTSQLEKIATSLEDYDGALFLEELVRKWTAHIRAVEVIRHVHMYISSTNKTKCTYVQIIRNVHMYMDGSYVRTERTPVHELGLDLWRDNIVRRFKIQERLKYALPELVQRERRGEVINRGLMSNFVKMLLFFGTPVYRNVFEAPLLNVSHGFYRGESQLLIKSRGCGDYLKETEKRLSEEIERVSNYMDRMTERHLINIVVDYMIQRHVNKLAHMKNSGFIGMLMDDKYEDLARMYALFKRTPNGLGVIRKGIAAHIRNIGTQLTEPERLNDPVDFVQGLLDKRDKYDKIINLAFNNDKMFQDAFNSSFEHFINLNPRDPEFMSLFVDKKLREGLKGASKEEVEIVLDKVMRLFRYLKEKDIFEKHYKQHLLKRLLANTSVSEDAERSLISKLKTECGSQFTSKLQGMFIEVKSSGDTMKQFYEATGHELGDGPTLAARVLKTESWLTQSTTTCNLPSEILTVADRFETYYSHSRKRRRVTWQTNMGSADIIATFGDGQKHELHVSTYQMCVLMLFNSGDGLSYKEIEKATNISTSDLKRCLQSLACIKGKNVLRKEPMSKDIVEDDMFFFNDKFSSEFYKVDVGTMVEFEFEEETRKRVKVDGKHEIEAAIVRIMKAQRALDHRNLVSEVTKKLQSRFSPDRVEIKKRIESLIEREYLKRDKDNSELYRYLK</sequence>
<dbReference type="AlphaFoldDB" id="A0AAD5BT69"/>
<dbReference type="PANTHER" id="PTHR11932">
    <property type="entry name" value="CULLIN"/>
    <property type="match status" value="1"/>
</dbReference>
<dbReference type="Gene3D" id="1.10.10.10">
    <property type="entry name" value="Winged helix-like DNA-binding domain superfamily/Winged helix DNA-binding domain"/>
    <property type="match status" value="1"/>
</dbReference>
<dbReference type="FunFam" id="1.20.1310.10:FF:000001">
    <property type="entry name" value="Cullin 3"/>
    <property type="match status" value="1"/>
</dbReference>
<dbReference type="SUPFAM" id="SSF74788">
    <property type="entry name" value="Cullin repeat-like"/>
    <property type="match status" value="1"/>
</dbReference>
<dbReference type="FunFam" id="1.10.10.10:FF:000014">
    <property type="entry name" value="Cullin 1"/>
    <property type="match status" value="1"/>
</dbReference>
<proteinExistence type="inferred from homology"/>
<keyword evidence="8" id="KW-1185">Reference proteome</keyword>
<evidence type="ECO:0000256" key="3">
    <source>
        <dbReference type="ARBA" id="ARBA00022843"/>
    </source>
</evidence>
<comment type="similarity">
    <text evidence="1 4 5">Belongs to the cullin family.</text>
</comment>
<dbReference type="InterPro" id="IPR016158">
    <property type="entry name" value="Cullin_homology"/>
</dbReference>
<dbReference type="EMBL" id="JAMZMK010011091">
    <property type="protein sequence ID" value="KAI7729007.1"/>
    <property type="molecule type" value="Genomic_DNA"/>
</dbReference>
<dbReference type="Gene3D" id="1.20.1310.10">
    <property type="entry name" value="Cullin Repeats"/>
    <property type="match status" value="4"/>
</dbReference>
<keyword evidence="2" id="KW-1017">Isopeptide bond</keyword>
<dbReference type="InterPro" id="IPR059120">
    <property type="entry name" value="Cullin-like_AB"/>
</dbReference>
<dbReference type="SMART" id="SM00182">
    <property type="entry name" value="CULLIN"/>
    <property type="match status" value="1"/>
</dbReference>
<evidence type="ECO:0000256" key="2">
    <source>
        <dbReference type="ARBA" id="ARBA00022499"/>
    </source>
</evidence>
<evidence type="ECO:0000259" key="6">
    <source>
        <dbReference type="PROSITE" id="PS50069"/>
    </source>
</evidence>
<dbReference type="Pfam" id="PF26557">
    <property type="entry name" value="Cullin_AB"/>
    <property type="match status" value="1"/>
</dbReference>
<reference evidence="7" key="1">
    <citation type="submission" date="2022-06" db="EMBL/GenBank/DDBJ databases">
        <title>Uncovering the hologenomic basis of an extraordinary plant invasion.</title>
        <authorList>
            <person name="Bieker V.C."/>
            <person name="Martin M.D."/>
            <person name="Gilbert T."/>
            <person name="Hodgins K."/>
            <person name="Battlay P."/>
            <person name="Petersen B."/>
            <person name="Wilson J."/>
        </authorList>
    </citation>
    <scope>NUCLEOTIDE SEQUENCE</scope>
    <source>
        <strain evidence="7">AA19_3_7</strain>
        <tissue evidence="7">Leaf</tissue>
    </source>
</reference>
<dbReference type="Proteomes" id="UP001206925">
    <property type="component" value="Unassembled WGS sequence"/>
</dbReference>
<dbReference type="InterPro" id="IPR001373">
    <property type="entry name" value="Cullin_N"/>
</dbReference>
<dbReference type="InterPro" id="IPR036390">
    <property type="entry name" value="WH_DNA-bd_sf"/>
</dbReference>
<protein>
    <recommendedName>
        <fullName evidence="6">Cullin family profile domain-containing protein</fullName>
    </recommendedName>
</protein>
<dbReference type="Pfam" id="PF00888">
    <property type="entry name" value="Cullin"/>
    <property type="match status" value="1"/>
</dbReference>
<dbReference type="GO" id="GO:0031625">
    <property type="term" value="F:ubiquitin protein ligase binding"/>
    <property type="evidence" value="ECO:0007669"/>
    <property type="project" value="InterPro"/>
</dbReference>
<dbReference type="FunFam" id="1.20.1310.10:FF:000002">
    <property type="entry name" value="cullin-3 isoform X1"/>
    <property type="match status" value="1"/>
</dbReference>
<evidence type="ECO:0000256" key="1">
    <source>
        <dbReference type="ARBA" id="ARBA00006019"/>
    </source>
</evidence>
<dbReference type="InterPro" id="IPR016159">
    <property type="entry name" value="Cullin_repeat-like_dom_sf"/>
</dbReference>
<dbReference type="PROSITE" id="PS50069">
    <property type="entry name" value="CULLIN_2"/>
    <property type="match status" value="1"/>
</dbReference>
<dbReference type="SUPFAM" id="SSF46785">
    <property type="entry name" value="Winged helix' DNA-binding domain"/>
    <property type="match status" value="1"/>
</dbReference>
<gene>
    <name evidence="7" type="ORF">M8C21_024552</name>
</gene>
<comment type="caution">
    <text evidence="7">The sequence shown here is derived from an EMBL/GenBank/DDBJ whole genome shotgun (WGS) entry which is preliminary data.</text>
</comment>
<dbReference type="InterPro" id="IPR019559">
    <property type="entry name" value="Cullin_neddylation_domain"/>
</dbReference>
<accession>A0AAD5BT69</accession>
<dbReference type="GO" id="GO:0006511">
    <property type="term" value="P:ubiquitin-dependent protein catabolic process"/>
    <property type="evidence" value="ECO:0007669"/>
    <property type="project" value="InterPro"/>
</dbReference>
<feature type="domain" description="Cullin family profile" evidence="6">
    <location>
        <begin position="390"/>
        <end position="618"/>
    </location>
</feature>
<dbReference type="SUPFAM" id="SSF75632">
    <property type="entry name" value="Cullin homology domain"/>
    <property type="match status" value="1"/>
</dbReference>
<dbReference type="SMART" id="SM00884">
    <property type="entry name" value="Cullin_Nedd8"/>
    <property type="match status" value="1"/>
</dbReference>
<dbReference type="Gene3D" id="3.30.230.130">
    <property type="entry name" value="Cullin, Chain C, Domain 2"/>
    <property type="match status" value="1"/>
</dbReference>
<dbReference type="Pfam" id="PF10557">
    <property type="entry name" value="Cullin_Nedd8"/>
    <property type="match status" value="1"/>
</dbReference>